<evidence type="ECO:0000313" key="2">
    <source>
        <dbReference type="EMBL" id="HHR97276.1"/>
    </source>
</evidence>
<dbReference type="Pfam" id="PF03692">
    <property type="entry name" value="CxxCxxCC"/>
    <property type="match status" value="1"/>
</dbReference>
<comment type="caution">
    <text evidence="1">The sequence shown here is derived from an EMBL/GenBank/DDBJ whole genome shotgun (WGS) entry which is preliminary data.</text>
</comment>
<accession>A0A7C5TGU9</accession>
<name>A0A7C5TGU9_9CREN</name>
<proteinExistence type="predicted"/>
<protein>
    <submittedName>
        <fullName evidence="1">YkgJ family cysteine cluster protein</fullName>
    </submittedName>
</protein>
<evidence type="ECO:0000313" key="1">
    <source>
        <dbReference type="EMBL" id="HHP82318.1"/>
    </source>
</evidence>
<gene>
    <name evidence="2" type="ORF">ENL47_10930</name>
    <name evidence="1" type="ORF">ENM84_06615</name>
</gene>
<sequence length="187" mass="21975">MFYCSMLLRYKCFKIFIRVFLYLKVLYVSMDSELSKALDFVDFGDICKGCSVNCCKRFYAVLLPEEENRFKEYAFTVKTSIGDVKAIGAKDGKPCPFLDSFGRCSIYLYRSFDCRLWPIIIYYDFNTDEKVVYLDLECPAAASGRIGDDFIKSVVELIKRCRIDKEWLKRYTLAPWPNNLKEITRFK</sequence>
<organism evidence="1">
    <name type="scientific">Ignisphaera aggregans</name>
    <dbReference type="NCBI Taxonomy" id="334771"/>
    <lineage>
        <taxon>Archaea</taxon>
        <taxon>Thermoproteota</taxon>
        <taxon>Thermoprotei</taxon>
        <taxon>Desulfurococcales</taxon>
        <taxon>Desulfurococcaceae</taxon>
        <taxon>Ignisphaera</taxon>
    </lineage>
</organism>
<dbReference type="EMBL" id="DRZI01000281">
    <property type="protein sequence ID" value="HHP82318.1"/>
    <property type="molecule type" value="Genomic_DNA"/>
</dbReference>
<dbReference type="AlphaFoldDB" id="A0A7C5TGU9"/>
<dbReference type="EMBL" id="DRUB01000219">
    <property type="protein sequence ID" value="HHR97276.1"/>
    <property type="molecule type" value="Genomic_DNA"/>
</dbReference>
<dbReference type="InterPro" id="IPR005358">
    <property type="entry name" value="Puta_zinc/iron-chelating_dom"/>
</dbReference>
<reference evidence="1" key="1">
    <citation type="journal article" date="2020" name="mSystems">
        <title>Genome- and Community-Level Interaction Insights into Carbon Utilization and Element Cycling Functions of Hydrothermarchaeota in Hydrothermal Sediment.</title>
        <authorList>
            <person name="Zhou Z."/>
            <person name="Liu Y."/>
            <person name="Xu W."/>
            <person name="Pan J."/>
            <person name="Luo Z.H."/>
            <person name="Li M."/>
        </authorList>
    </citation>
    <scope>NUCLEOTIDE SEQUENCE [LARGE SCALE GENOMIC DNA]</scope>
    <source>
        <strain evidence="2">SpSt-1</strain>
        <strain evidence="1">SpSt-1121</strain>
    </source>
</reference>